<feature type="transmembrane region" description="Helical" evidence="1">
    <location>
        <begin position="93"/>
        <end position="110"/>
    </location>
</feature>
<keyword evidence="1" id="KW-0812">Transmembrane</keyword>
<organism evidence="2 3">
    <name type="scientific">Carboxylicivirga marina</name>
    <dbReference type="NCBI Taxonomy" id="2800988"/>
    <lineage>
        <taxon>Bacteria</taxon>
        <taxon>Pseudomonadati</taxon>
        <taxon>Bacteroidota</taxon>
        <taxon>Bacteroidia</taxon>
        <taxon>Marinilabiliales</taxon>
        <taxon>Marinilabiliaceae</taxon>
        <taxon>Carboxylicivirga</taxon>
    </lineage>
</organism>
<dbReference type="Proteomes" id="UP000605676">
    <property type="component" value="Unassembled WGS sequence"/>
</dbReference>
<evidence type="ECO:0000256" key="1">
    <source>
        <dbReference type="SAM" id="Phobius"/>
    </source>
</evidence>
<gene>
    <name evidence="2" type="ORF">JIV24_15015</name>
</gene>
<reference evidence="2 3" key="1">
    <citation type="submission" date="2021-01" db="EMBL/GenBank/DDBJ databases">
        <title>Carboxyliciviraga sp.nov., isolated from coastal sediments.</title>
        <authorList>
            <person name="Lu D."/>
            <person name="Zhang T."/>
        </authorList>
    </citation>
    <scope>NUCLEOTIDE SEQUENCE [LARGE SCALE GENOMIC DNA]</scope>
    <source>
        <strain evidence="2 3">N1Y132</strain>
    </source>
</reference>
<feature type="transmembrane region" description="Helical" evidence="1">
    <location>
        <begin position="30"/>
        <end position="51"/>
    </location>
</feature>
<evidence type="ECO:0000313" key="3">
    <source>
        <dbReference type="Proteomes" id="UP000605676"/>
    </source>
</evidence>
<keyword evidence="3" id="KW-1185">Reference proteome</keyword>
<accession>A0ABS1HMH7</accession>
<sequence length="111" mass="12693">MPFIYLPAIAIIAYTVLEYLKNKKYNQSTLLKILAIYDMLNINAFIIYGFVFDGYFELIDDGWNTTALIAGLILLGIPSSIYHYHLIKVKSNWVGLLTWGIALFLLIRAVM</sequence>
<feature type="transmembrane region" description="Helical" evidence="1">
    <location>
        <begin position="63"/>
        <end position="81"/>
    </location>
</feature>
<keyword evidence="1" id="KW-1133">Transmembrane helix</keyword>
<keyword evidence="1" id="KW-0472">Membrane</keyword>
<evidence type="ECO:0000313" key="2">
    <source>
        <dbReference type="EMBL" id="MBK3518655.1"/>
    </source>
</evidence>
<comment type="caution">
    <text evidence="2">The sequence shown here is derived from an EMBL/GenBank/DDBJ whole genome shotgun (WGS) entry which is preliminary data.</text>
</comment>
<dbReference type="EMBL" id="JAENRR010000038">
    <property type="protein sequence ID" value="MBK3518655.1"/>
    <property type="molecule type" value="Genomic_DNA"/>
</dbReference>
<proteinExistence type="predicted"/>
<dbReference type="RefSeq" id="WP_200465881.1">
    <property type="nucleotide sequence ID" value="NZ_JAENRR010000038.1"/>
</dbReference>
<name>A0ABS1HMH7_9BACT</name>
<protein>
    <submittedName>
        <fullName evidence="2">Uncharacterized protein</fullName>
    </submittedName>
</protein>